<protein>
    <submittedName>
        <fullName evidence="2">5-methylcytosine-specific restriction endonuclease McrA</fullName>
    </submittedName>
</protein>
<dbReference type="Pfam" id="PF01844">
    <property type="entry name" value="HNH"/>
    <property type="match status" value="1"/>
</dbReference>
<keyword evidence="2" id="KW-0255">Endonuclease</keyword>
<dbReference type="Proteomes" id="UP000316096">
    <property type="component" value="Unassembled WGS sequence"/>
</dbReference>
<dbReference type="SMART" id="SM00507">
    <property type="entry name" value="HNHc"/>
    <property type="match status" value="1"/>
</dbReference>
<keyword evidence="3" id="KW-1185">Reference proteome</keyword>
<sequence>MSRRLRNLEAAFFVFRGGLGSPVNVLVLNASYEPLHKVDVRHAVRMLVRGVAVVEEAVEGRRIGHFPLPRVLRLVRYVTMRWRYGQPPTWSKHGLRRRDEGRCGYCATWGDTVDHIVPRSRGGATTWENTVLACGPCNTRKRDRTPVEAGMRLLLVPRVPRWAELVP</sequence>
<dbReference type="GO" id="GO:0008270">
    <property type="term" value="F:zinc ion binding"/>
    <property type="evidence" value="ECO:0007669"/>
    <property type="project" value="InterPro"/>
</dbReference>
<evidence type="ECO:0000313" key="2">
    <source>
        <dbReference type="EMBL" id="TQL90550.1"/>
    </source>
</evidence>
<accession>A0A543C0E9</accession>
<dbReference type="CDD" id="cd00085">
    <property type="entry name" value="HNHc"/>
    <property type="match status" value="1"/>
</dbReference>
<evidence type="ECO:0000259" key="1">
    <source>
        <dbReference type="SMART" id="SM00507"/>
    </source>
</evidence>
<evidence type="ECO:0000313" key="3">
    <source>
        <dbReference type="Proteomes" id="UP000316096"/>
    </source>
</evidence>
<proteinExistence type="predicted"/>
<organism evidence="2 3">
    <name type="scientific">Actinoallomurus bryophytorum</name>
    <dbReference type="NCBI Taxonomy" id="1490222"/>
    <lineage>
        <taxon>Bacteria</taxon>
        <taxon>Bacillati</taxon>
        <taxon>Actinomycetota</taxon>
        <taxon>Actinomycetes</taxon>
        <taxon>Streptosporangiales</taxon>
        <taxon>Thermomonosporaceae</taxon>
        <taxon>Actinoallomurus</taxon>
    </lineage>
</organism>
<dbReference type="Gene3D" id="1.10.30.50">
    <property type="match status" value="1"/>
</dbReference>
<keyword evidence="2" id="KW-0540">Nuclease</keyword>
<gene>
    <name evidence="2" type="ORF">FB559_7858</name>
</gene>
<dbReference type="InterPro" id="IPR002711">
    <property type="entry name" value="HNH"/>
</dbReference>
<dbReference type="EMBL" id="VFOZ01000002">
    <property type="protein sequence ID" value="TQL90550.1"/>
    <property type="molecule type" value="Genomic_DNA"/>
</dbReference>
<dbReference type="InterPro" id="IPR052892">
    <property type="entry name" value="NA-targeting_endonuclease"/>
</dbReference>
<dbReference type="GO" id="GO:0003676">
    <property type="term" value="F:nucleic acid binding"/>
    <property type="evidence" value="ECO:0007669"/>
    <property type="project" value="InterPro"/>
</dbReference>
<dbReference type="GO" id="GO:0004519">
    <property type="term" value="F:endonuclease activity"/>
    <property type="evidence" value="ECO:0007669"/>
    <property type="project" value="UniProtKB-KW"/>
</dbReference>
<dbReference type="PANTHER" id="PTHR33877">
    <property type="entry name" value="SLL1193 PROTEIN"/>
    <property type="match status" value="1"/>
</dbReference>
<feature type="domain" description="HNH nuclease" evidence="1">
    <location>
        <begin position="90"/>
        <end position="139"/>
    </location>
</feature>
<dbReference type="PANTHER" id="PTHR33877:SF2">
    <property type="entry name" value="OS07G0170200 PROTEIN"/>
    <property type="match status" value="1"/>
</dbReference>
<dbReference type="AlphaFoldDB" id="A0A543C0E9"/>
<keyword evidence="2" id="KW-0378">Hydrolase</keyword>
<comment type="caution">
    <text evidence="2">The sequence shown here is derived from an EMBL/GenBank/DDBJ whole genome shotgun (WGS) entry which is preliminary data.</text>
</comment>
<name>A0A543C0E9_9ACTN</name>
<reference evidence="2 3" key="1">
    <citation type="submission" date="2019-06" db="EMBL/GenBank/DDBJ databases">
        <title>Sequencing the genomes of 1000 actinobacteria strains.</title>
        <authorList>
            <person name="Klenk H.-P."/>
        </authorList>
    </citation>
    <scope>NUCLEOTIDE SEQUENCE [LARGE SCALE GENOMIC DNA]</scope>
    <source>
        <strain evidence="2 3">DSM 102200</strain>
    </source>
</reference>
<dbReference type="InterPro" id="IPR003615">
    <property type="entry name" value="HNH_nuc"/>
</dbReference>